<comment type="caution">
    <text evidence="3">The sequence shown here is derived from an EMBL/GenBank/DDBJ whole genome shotgun (WGS) entry which is preliminary data.</text>
</comment>
<dbReference type="InterPro" id="IPR022742">
    <property type="entry name" value="Hydrolase_4"/>
</dbReference>
<reference evidence="3 4" key="1">
    <citation type="submission" date="2019-10" db="EMBL/GenBank/DDBJ databases">
        <title>Taxonomy of Antarctic Massilia spp.: description of Massilia rubra sp. nov., Massilia aquatica sp. nov., Massilia mucilaginosa sp. nov., Massilia frigida sp. nov. isolated from streams, lakes and regoliths.</title>
        <authorList>
            <person name="Holochova P."/>
            <person name="Sedlacek I."/>
            <person name="Kralova S."/>
            <person name="Maslanova I."/>
            <person name="Busse H.-J."/>
            <person name="Stankova E."/>
            <person name="Vrbovska V."/>
            <person name="Kovarovic V."/>
            <person name="Bartak M."/>
            <person name="Svec P."/>
            <person name="Pantucek R."/>
        </authorList>
    </citation>
    <scope>NUCLEOTIDE SEQUENCE [LARGE SCALE GENOMIC DNA]</scope>
    <source>
        <strain evidence="3 4">CCM 8694</strain>
    </source>
</reference>
<dbReference type="PANTHER" id="PTHR22946:SF9">
    <property type="entry name" value="POLYKETIDE TRANSFERASE AF380"/>
    <property type="match status" value="1"/>
</dbReference>
<dbReference type="GO" id="GO:0016787">
    <property type="term" value="F:hydrolase activity"/>
    <property type="evidence" value="ECO:0007669"/>
    <property type="project" value="UniProtKB-KW"/>
</dbReference>
<dbReference type="Gene3D" id="3.40.50.1820">
    <property type="entry name" value="alpha/beta hydrolase"/>
    <property type="match status" value="1"/>
</dbReference>
<evidence type="ECO:0000313" key="3">
    <source>
        <dbReference type="EMBL" id="NHZ61929.1"/>
    </source>
</evidence>
<dbReference type="RefSeq" id="WP_167236154.1">
    <property type="nucleotide sequence ID" value="NZ_WHJF01000011.1"/>
</dbReference>
<gene>
    <name evidence="3" type="ORF">F1735_06370</name>
</gene>
<sequence>MAKRNLVAFACLLSLGFGALLGAGEYLSSPARRQIGAAPPDFPASSVTIPSAAGPVRGWMMRGTAGAGTVLLLHGVRGNRLQMLDRARFLSRLGYGVLLIDQQAHGESAGERISFGVREADGVRAALAFLKREQPSERIGVIGMSLGAAALVLSKPGREIDALVIEAMYPTIEEAIDNRLRLYLGSAGGKLAPLLLWQVPLRLDLTLEQLRPIDAVGALACPTLVVGGEFDRHTSEAETRRIYAAVPEPKQLWIVPGAAHTDFHGLAKHEYEARIGQFMEVYLRSGSVAGQAR</sequence>
<evidence type="ECO:0000256" key="1">
    <source>
        <dbReference type="ARBA" id="ARBA00022801"/>
    </source>
</evidence>
<accession>A0ABX0MVN6</accession>
<protein>
    <submittedName>
        <fullName evidence="3">Alpha/beta hydrolase</fullName>
    </submittedName>
</protein>
<keyword evidence="4" id="KW-1185">Reference proteome</keyword>
<name>A0ABX0MVN6_9BURK</name>
<dbReference type="PANTHER" id="PTHR22946">
    <property type="entry name" value="DIENELACTONE HYDROLASE DOMAIN-CONTAINING PROTEIN-RELATED"/>
    <property type="match status" value="1"/>
</dbReference>
<evidence type="ECO:0000313" key="4">
    <source>
        <dbReference type="Proteomes" id="UP000610594"/>
    </source>
</evidence>
<keyword evidence="1 3" id="KW-0378">Hydrolase</keyword>
<dbReference type="InterPro" id="IPR029058">
    <property type="entry name" value="AB_hydrolase_fold"/>
</dbReference>
<dbReference type="InterPro" id="IPR050261">
    <property type="entry name" value="FrsA_esterase"/>
</dbReference>
<dbReference type="Pfam" id="PF12146">
    <property type="entry name" value="Hydrolase_4"/>
    <property type="match status" value="1"/>
</dbReference>
<organism evidence="3 4">
    <name type="scientific">Massilia genomosp. 1</name>
    <dbReference type="NCBI Taxonomy" id="2609280"/>
    <lineage>
        <taxon>Bacteria</taxon>
        <taxon>Pseudomonadati</taxon>
        <taxon>Pseudomonadota</taxon>
        <taxon>Betaproteobacteria</taxon>
        <taxon>Burkholderiales</taxon>
        <taxon>Oxalobacteraceae</taxon>
        <taxon>Telluria group</taxon>
        <taxon>Massilia</taxon>
    </lineage>
</organism>
<dbReference type="SUPFAM" id="SSF53474">
    <property type="entry name" value="alpha/beta-Hydrolases"/>
    <property type="match status" value="1"/>
</dbReference>
<dbReference type="EMBL" id="WHJF01000011">
    <property type="protein sequence ID" value="NHZ61929.1"/>
    <property type="molecule type" value="Genomic_DNA"/>
</dbReference>
<evidence type="ECO:0000259" key="2">
    <source>
        <dbReference type="Pfam" id="PF12146"/>
    </source>
</evidence>
<dbReference type="Proteomes" id="UP000610594">
    <property type="component" value="Unassembled WGS sequence"/>
</dbReference>
<feature type="domain" description="Serine aminopeptidase S33" evidence="2">
    <location>
        <begin position="68"/>
        <end position="167"/>
    </location>
</feature>
<proteinExistence type="predicted"/>